<gene>
    <name evidence="2" type="primary">bioH</name>
    <name evidence="2" type="ORF">COL8621_02321</name>
</gene>
<evidence type="ECO:0000313" key="3">
    <source>
        <dbReference type="Proteomes" id="UP000202922"/>
    </source>
</evidence>
<keyword evidence="2" id="KW-0378">Hydrolase</keyword>
<dbReference type="InterPro" id="IPR029058">
    <property type="entry name" value="AB_hydrolase_fold"/>
</dbReference>
<dbReference type="EMBL" id="FXYE01000002">
    <property type="protein sequence ID" value="SMX43517.1"/>
    <property type="molecule type" value="Genomic_DNA"/>
</dbReference>
<evidence type="ECO:0000259" key="1">
    <source>
        <dbReference type="Pfam" id="PF00561"/>
    </source>
</evidence>
<dbReference type="AlphaFoldDB" id="A0A238KLL8"/>
<dbReference type="PANTHER" id="PTHR43798">
    <property type="entry name" value="MONOACYLGLYCEROL LIPASE"/>
    <property type="match status" value="1"/>
</dbReference>
<name>A0A238KLL8_9RHOB</name>
<organism evidence="2 3">
    <name type="scientific">Actibacterium lipolyticum</name>
    <dbReference type="NCBI Taxonomy" id="1524263"/>
    <lineage>
        <taxon>Bacteria</taxon>
        <taxon>Pseudomonadati</taxon>
        <taxon>Pseudomonadota</taxon>
        <taxon>Alphaproteobacteria</taxon>
        <taxon>Rhodobacterales</taxon>
        <taxon>Roseobacteraceae</taxon>
        <taxon>Actibacterium</taxon>
    </lineage>
</organism>
<dbReference type="SUPFAM" id="SSF53474">
    <property type="entry name" value="alpha/beta-Hydrolases"/>
    <property type="match status" value="1"/>
</dbReference>
<keyword evidence="3" id="KW-1185">Reference proteome</keyword>
<dbReference type="OrthoDB" id="5491135at2"/>
<dbReference type="InterPro" id="IPR050266">
    <property type="entry name" value="AB_hydrolase_sf"/>
</dbReference>
<evidence type="ECO:0000313" key="2">
    <source>
        <dbReference type="EMBL" id="SMX43517.1"/>
    </source>
</evidence>
<dbReference type="InterPro" id="IPR000073">
    <property type="entry name" value="AB_hydrolase_1"/>
</dbReference>
<dbReference type="PANTHER" id="PTHR43798:SF29">
    <property type="entry name" value="AB HYDROLASE-1 DOMAIN-CONTAINING PROTEIN"/>
    <property type="match status" value="1"/>
</dbReference>
<dbReference type="EC" id="3.1.1.85" evidence="2"/>
<dbReference type="PRINTS" id="PR00111">
    <property type="entry name" value="ABHYDROLASE"/>
</dbReference>
<dbReference type="Proteomes" id="UP000202922">
    <property type="component" value="Unassembled WGS sequence"/>
</dbReference>
<proteinExistence type="predicted"/>
<sequence length="236" mass="25808">MAETLLLLPGMMSDARVFSDQILTFTRERAVQLAPVWQGGSVASMARELLEGAPKQFALVGHGLGGVIAMDVLRQAPERVSRVAFMSCTPLAETPQEAAAREPRIVSAQAGQLEKAVREEFPSASFAPGPMRAQAMNMAVNMASEIGPELFVRQSRALQRRPDQQKILRQLRAPALVLCGAHDTLTPLRRHEFMSELIPNATLEVIEDAGHLPLLEAPEAVTEALRKWLAAPFRLT</sequence>
<dbReference type="Pfam" id="PF00561">
    <property type="entry name" value="Abhydrolase_1"/>
    <property type="match status" value="1"/>
</dbReference>
<feature type="domain" description="AB hydrolase-1" evidence="1">
    <location>
        <begin position="54"/>
        <end position="218"/>
    </location>
</feature>
<accession>A0A238KLL8</accession>
<dbReference type="GO" id="GO:0090499">
    <property type="term" value="F:pimelyl-[acyl-carrier protein] methyl ester esterase activity"/>
    <property type="evidence" value="ECO:0007669"/>
    <property type="project" value="UniProtKB-EC"/>
</dbReference>
<reference evidence="3" key="1">
    <citation type="submission" date="2017-05" db="EMBL/GenBank/DDBJ databases">
        <authorList>
            <person name="Rodrigo-Torres L."/>
            <person name="Arahal R. D."/>
            <person name="Lucena T."/>
        </authorList>
    </citation>
    <scope>NUCLEOTIDE SEQUENCE [LARGE SCALE GENOMIC DNA]</scope>
    <source>
        <strain evidence="3">CECT 8621</strain>
    </source>
</reference>
<dbReference type="Gene3D" id="3.40.50.1820">
    <property type="entry name" value="alpha/beta hydrolase"/>
    <property type="match status" value="1"/>
</dbReference>
<dbReference type="RefSeq" id="WP_093967488.1">
    <property type="nucleotide sequence ID" value="NZ_FXYE01000002.1"/>
</dbReference>
<protein>
    <submittedName>
        <fullName evidence="2">Pimeloyl-[acyl-carrier protein] methyl ester esterase</fullName>
        <ecNumber evidence="2">3.1.1.85</ecNumber>
    </submittedName>
</protein>